<dbReference type="RefSeq" id="WP_394834208.1">
    <property type="nucleotide sequence ID" value="NZ_CP089929.1"/>
</dbReference>
<protein>
    <submittedName>
        <fullName evidence="3">Uncharacterized protein</fullName>
    </submittedName>
</protein>
<reference evidence="3" key="1">
    <citation type="submission" date="2021-12" db="EMBL/GenBank/DDBJ databases">
        <title>Discovery of the Pendulisporaceae a myxobacterial family with distinct sporulation behavior and unique specialized metabolism.</title>
        <authorList>
            <person name="Garcia R."/>
            <person name="Popoff A."/>
            <person name="Bader C.D."/>
            <person name="Loehr J."/>
            <person name="Walesch S."/>
            <person name="Walt C."/>
            <person name="Boldt J."/>
            <person name="Bunk B."/>
            <person name="Haeckl F.J.F.P.J."/>
            <person name="Gunesch A.P."/>
            <person name="Birkelbach J."/>
            <person name="Nuebel U."/>
            <person name="Pietschmann T."/>
            <person name="Bach T."/>
            <person name="Mueller R."/>
        </authorList>
    </citation>
    <scope>NUCLEOTIDE SEQUENCE</scope>
    <source>
        <strain evidence="3">MSr11367</strain>
    </source>
</reference>
<organism evidence="3 4">
    <name type="scientific">Pendulispora rubella</name>
    <dbReference type="NCBI Taxonomy" id="2741070"/>
    <lineage>
        <taxon>Bacteria</taxon>
        <taxon>Pseudomonadati</taxon>
        <taxon>Myxococcota</taxon>
        <taxon>Myxococcia</taxon>
        <taxon>Myxococcales</taxon>
        <taxon>Sorangiineae</taxon>
        <taxon>Pendulisporaceae</taxon>
        <taxon>Pendulispora</taxon>
    </lineage>
</organism>
<gene>
    <name evidence="3" type="ORF">LVJ94_47685</name>
</gene>
<keyword evidence="2" id="KW-1133">Transmembrane helix</keyword>
<keyword evidence="2" id="KW-0472">Membrane</keyword>
<sequence>MMPYRTRPEPEDLELGADPELLAQQRRQKLRRTIASLGVLATAGGLVAGALVLRDQHVHRAARQEAWDRLATCLVGAAGALPPEQASLRVRNAQLAVLGAPSGRQGDRGIPAWPARCGPLAHRLARAARREGDAPSLADSSERMGTALSDPDSGTANLEPHVRAVFAAATAIPLAARLPPDALEAPAPASPLHVTTLPRAARLPGESVPISGIRPSPLYEGALRVIVTGLFPERAACVLGQDGKEMTCSSLDAPKRPNVTSDLQVWCTGGQIALDGGNILMPRRVGDVDPDESPIACDTPDPCPSALEDGSLAYIAAKRSANEPYLERLVRISANGRYSQNKSVDHVPGEELVHADLDDVVRVQEDAREAPTLGRCRANGTDIVATASWGLCRNVAGMPYVYLSYFDGRRWLPPIEATGTVGQIHCGSGEAILTHVRPPTSVYGAPPSPFFDGTLEETHCTSAACAKQTLRLAEMIYRSTDILPIHEDSVATTHLDGKLVVVWSAGVRGGLRMRMAPIDRIASVPDTILYDDHIRAGGFEDISTLRGFRLVPFASGVILFLETVDGTFALRIDPTGKVEPLPSKIVTP</sequence>
<evidence type="ECO:0000313" key="4">
    <source>
        <dbReference type="Proteomes" id="UP001374803"/>
    </source>
</evidence>
<evidence type="ECO:0000313" key="3">
    <source>
        <dbReference type="EMBL" id="WXB04564.1"/>
    </source>
</evidence>
<name>A0ABZ2L0V0_9BACT</name>
<evidence type="ECO:0000256" key="2">
    <source>
        <dbReference type="SAM" id="Phobius"/>
    </source>
</evidence>
<dbReference type="Proteomes" id="UP001374803">
    <property type="component" value="Chromosome"/>
</dbReference>
<dbReference type="EMBL" id="CP089983">
    <property type="protein sequence ID" value="WXB04564.1"/>
    <property type="molecule type" value="Genomic_DNA"/>
</dbReference>
<keyword evidence="2" id="KW-0812">Transmembrane</keyword>
<accession>A0ABZ2L0V0</accession>
<feature type="transmembrane region" description="Helical" evidence="2">
    <location>
        <begin position="34"/>
        <end position="53"/>
    </location>
</feature>
<feature type="region of interest" description="Disordered" evidence="1">
    <location>
        <begin position="129"/>
        <end position="156"/>
    </location>
</feature>
<keyword evidence="4" id="KW-1185">Reference proteome</keyword>
<evidence type="ECO:0000256" key="1">
    <source>
        <dbReference type="SAM" id="MobiDB-lite"/>
    </source>
</evidence>
<proteinExistence type="predicted"/>